<keyword evidence="1" id="KW-0472">Membrane</keyword>
<reference evidence="3" key="1">
    <citation type="submission" date="2022-11" db="UniProtKB">
        <authorList>
            <consortium name="WormBaseParasite"/>
        </authorList>
    </citation>
    <scope>IDENTIFICATION</scope>
</reference>
<accession>A0A914XYU5</accession>
<keyword evidence="2" id="KW-1185">Reference proteome</keyword>
<organism evidence="2 3">
    <name type="scientific">Panagrolaimus superbus</name>
    <dbReference type="NCBI Taxonomy" id="310955"/>
    <lineage>
        <taxon>Eukaryota</taxon>
        <taxon>Metazoa</taxon>
        <taxon>Ecdysozoa</taxon>
        <taxon>Nematoda</taxon>
        <taxon>Chromadorea</taxon>
        <taxon>Rhabditida</taxon>
        <taxon>Tylenchina</taxon>
        <taxon>Panagrolaimomorpha</taxon>
        <taxon>Panagrolaimoidea</taxon>
        <taxon>Panagrolaimidae</taxon>
        <taxon>Panagrolaimus</taxon>
    </lineage>
</organism>
<keyword evidence="1" id="KW-0812">Transmembrane</keyword>
<dbReference type="AlphaFoldDB" id="A0A914XYU5"/>
<evidence type="ECO:0000313" key="3">
    <source>
        <dbReference type="WBParaSite" id="PSU_v2.g12389.t1"/>
    </source>
</evidence>
<feature type="transmembrane region" description="Helical" evidence="1">
    <location>
        <begin position="20"/>
        <end position="48"/>
    </location>
</feature>
<dbReference type="WBParaSite" id="PSU_v2.g12389.t1">
    <property type="protein sequence ID" value="PSU_v2.g12389.t1"/>
    <property type="gene ID" value="PSU_v2.g12389"/>
</dbReference>
<protein>
    <submittedName>
        <fullName evidence="3">Uncharacterized protein</fullName>
    </submittedName>
</protein>
<sequence>MNNSTEINYYTLLYEENIYVVIHMLLIFWIPATIVLVCYLIVSCWVYFNSKPLAFSIEHSRNSTCGTAIMSSSRIRIGTRTTALTGSTADNRNGNGGVSYHTGLDTVETIISKPTGVHFGEKKIKFFENYCF</sequence>
<evidence type="ECO:0000313" key="2">
    <source>
        <dbReference type="Proteomes" id="UP000887577"/>
    </source>
</evidence>
<dbReference type="Proteomes" id="UP000887577">
    <property type="component" value="Unplaced"/>
</dbReference>
<name>A0A914XYU5_9BILA</name>
<evidence type="ECO:0000256" key="1">
    <source>
        <dbReference type="SAM" id="Phobius"/>
    </source>
</evidence>
<keyword evidence="1" id="KW-1133">Transmembrane helix</keyword>
<proteinExistence type="predicted"/>